<keyword evidence="11" id="KW-1185">Reference proteome</keyword>
<feature type="region of interest" description="Disordered" evidence="8">
    <location>
        <begin position="1"/>
        <end position="55"/>
    </location>
</feature>
<dbReference type="SUPFAM" id="SSF161098">
    <property type="entry name" value="MetI-like"/>
    <property type="match status" value="1"/>
</dbReference>
<reference evidence="10 11" key="1">
    <citation type="journal article" date="2019" name="Int. J. Syst. Evol. Microbiol.">
        <title>The Global Catalogue of Microorganisms (GCM) 10K type strain sequencing project: providing services to taxonomists for standard genome sequencing and annotation.</title>
        <authorList>
            <consortium name="The Broad Institute Genomics Platform"/>
            <consortium name="The Broad Institute Genome Sequencing Center for Infectious Disease"/>
            <person name="Wu L."/>
            <person name="Ma J."/>
        </authorList>
    </citation>
    <scope>NUCLEOTIDE SEQUENCE [LARGE SCALE GENOMIC DNA]</scope>
    <source>
        <strain evidence="10 11">JCM 6242</strain>
    </source>
</reference>
<evidence type="ECO:0000256" key="4">
    <source>
        <dbReference type="ARBA" id="ARBA00022692"/>
    </source>
</evidence>
<keyword evidence="2 7" id="KW-0813">Transport</keyword>
<feature type="transmembrane region" description="Helical" evidence="7">
    <location>
        <begin position="207"/>
        <end position="226"/>
    </location>
</feature>
<dbReference type="Gene3D" id="1.10.3720.10">
    <property type="entry name" value="MetI-like"/>
    <property type="match status" value="1"/>
</dbReference>
<dbReference type="PANTHER" id="PTHR43386">
    <property type="entry name" value="OLIGOPEPTIDE TRANSPORT SYSTEM PERMEASE PROTEIN APPC"/>
    <property type="match status" value="1"/>
</dbReference>
<dbReference type="Proteomes" id="UP001500831">
    <property type="component" value="Unassembled WGS sequence"/>
</dbReference>
<evidence type="ECO:0000256" key="1">
    <source>
        <dbReference type="ARBA" id="ARBA00004651"/>
    </source>
</evidence>
<protein>
    <submittedName>
        <fullName evidence="10">ABC transporter permease</fullName>
    </submittedName>
</protein>
<keyword evidence="4 7" id="KW-0812">Transmembrane</keyword>
<dbReference type="RefSeq" id="WP_344979268.1">
    <property type="nucleotide sequence ID" value="NZ_BAAAVI010000062.1"/>
</dbReference>
<evidence type="ECO:0000313" key="10">
    <source>
        <dbReference type="EMBL" id="GAA2898514.1"/>
    </source>
</evidence>
<evidence type="ECO:0000256" key="2">
    <source>
        <dbReference type="ARBA" id="ARBA00022448"/>
    </source>
</evidence>
<organism evidence="10 11">
    <name type="scientific">Streptosporangium fragile</name>
    <dbReference type="NCBI Taxonomy" id="46186"/>
    <lineage>
        <taxon>Bacteria</taxon>
        <taxon>Bacillati</taxon>
        <taxon>Actinomycetota</taxon>
        <taxon>Actinomycetes</taxon>
        <taxon>Streptosporangiales</taxon>
        <taxon>Streptosporangiaceae</taxon>
        <taxon>Streptosporangium</taxon>
    </lineage>
</organism>
<dbReference type="InterPro" id="IPR050366">
    <property type="entry name" value="BP-dependent_transpt_permease"/>
</dbReference>
<dbReference type="PROSITE" id="PS50928">
    <property type="entry name" value="ABC_TM1"/>
    <property type="match status" value="1"/>
</dbReference>
<feature type="transmembrane region" description="Helical" evidence="7">
    <location>
        <begin position="318"/>
        <end position="338"/>
    </location>
</feature>
<proteinExistence type="inferred from homology"/>
<feature type="compositionally biased region" description="Pro residues" evidence="8">
    <location>
        <begin position="7"/>
        <end position="17"/>
    </location>
</feature>
<evidence type="ECO:0000256" key="8">
    <source>
        <dbReference type="SAM" id="MobiDB-lite"/>
    </source>
</evidence>
<evidence type="ECO:0000259" key="9">
    <source>
        <dbReference type="PROSITE" id="PS50928"/>
    </source>
</evidence>
<feature type="transmembrane region" description="Helical" evidence="7">
    <location>
        <begin position="182"/>
        <end position="201"/>
    </location>
</feature>
<comment type="subcellular location">
    <subcellularLocation>
        <location evidence="1 7">Cell membrane</location>
        <topology evidence="1 7">Multi-pass membrane protein</topology>
    </subcellularLocation>
</comment>
<keyword evidence="3" id="KW-1003">Cell membrane</keyword>
<feature type="transmembrane region" description="Helical" evidence="7">
    <location>
        <begin position="142"/>
        <end position="170"/>
    </location>
</feature>
<sequence length="351" mass="36651">MSSTVPPDAPLTEPGPPSRTASPDAPLTGSGPPSRIALPEREPDGDPAPASRRARRFPGPVLGAILRERSAQVGLVLVGVIVLSALLAPLAAALTGHDPNQQFRSEALSESGLPVGPNGDFLLGADGNGRDVLIRTLYGARISLLVGIPATTLALVVGTAVGLIAGFFAGRTDRLLSQGIDVALSFPFVVTALSLVALNGGGDGEPILNPVVLVIIVISLFAWTYFARLTRGLVIVLRNKPFVEAALSVGASRRRVIVREILPNVLPVVAVYWAVQLPLNILSEATLSFLGVGVQAPTASWGNMIAEAQRSSLYQVQPWFLLGPGIAMFITVLGFNAISTGIRNVLDPDHG</sequence>
<accession>A0ABN3W6M7</accession>
<keyword evidence="5 7" id="KW-1133">Transmembrane helix</keyword>
<dbReference type="PANTHER" id="PTHR43386:SF1">
    <property type="entry name" value="D,D-DIPEPTIDE TRANSPORT SYSTEM PERMEASE PROTEIN DDPC-RELATED"/>
    <property type="match status" value="1"/>
</dbReference>
<evidence type="ECO:0000256" key="7">
    <source>
        <dbReference type="RuleBase" id="RU363032"/>
    </source>
</evidence>
<keyword evidence="6 7" id="KW-0472">Membrane</keyword>
<evidence type="ECO:0000256" key="5">
    <source>
        <dbReference type="ARBA" id="ARBA00022989"/>
    </source>
</evidence>
<dbReference type="Pfam" id="PF00528">
    <property type="entry name" value="BPD_transp_1"/>
    <property type="match status" value="1"/>
</dbReference>
<comment type="similarity">
    <text evidence="7">Belongs to the binding-protein-dependent transport system permease family.</text>
</comment>
<feature type="transmembrane region" description="Helical" evidence="7">
    <location>
        <begin position="73"/>
        <end position="94"/>
    </location>
</feature>
<name>A0ABN3W6M7_9ACTN</name>
<dbReference type="EMBL" id="BAAAVI010000062">
    <property type="protein sequence ID" value="GAA2898514.1"/>
    <property type="molecule type" value="Genomic_DNA"/>
</dbReference>
<dbReference type="InterPro" id="IPR035906">
    <property type="entry name" value="MetI-like_sf"/>
</dbReference>
<feature type="domain" description="ABC transmembrane type-1" evidence="9">
    <location>
        <begin position="140"/>
        <end position="339"/>
    </location>
</feature>
<gene>
    <name evidence="10" type="ORF">GCM10010517_63630</name>
</gene>
<comment type="caution">
    <text evidence="10">The sequence shown here is derived from an EMBL/GenBank/DDBJ whole genome shotgun (WGS) entry which is preliminary data.</text>
</comment>
<evidence type="ECO:0000313" key="11">
    <source>
        <dbReference type="Proteomes" id="UP001500831"/>
    </source>
</evidence>
<dbReference type="InterPro" id="IPR000515">
    <property type="entry name" value="MetI-like"/>
</dbReference>
<dbReference type="CDD" id="cd06261">
    <property type="entry name" value="TM_PBP2"/>
    <property type="match status" value="1"/>
</dbReference>
<evidence type="ECO:0000256" key="6">
    <source>
        <dbReference type="ARBA" id="ARBA00023136"/>
    </source>
</evidence>
<evidence type="ECO:0000256" key="3">
    <source>
        <dbReference type="ARBA" id="ARBA00022475"/>
    </source>
</evidence>